<evidence type="ECO:0000256" key="9">
    <source>
        <dbReference type="ARBA" id="ARBA00038345"/>
    </source>
</evidence>
<evidence type="ECO:0000256" key="2">
    <source>
        <dbReference type="ARBA" id="ARBA00013255"/>
    </source>
</evidence>
<evidence type="ECO:0000313" key="16">
    <source>
        <dbReference type="Proteomes" id="UP001209317"/>
    </source>
</evidence>
<feature type="domain" description="ATP-grasp" evidence="14">
    <location>
        <begin position="108"/>
        <end position="316"/>
    </location>
</feature>
<comment type="catalytic activity">
    <reaction evidence="12">
        <text>5-phospho-beta-D-ribosylamine + glycine + ATP = N(1)-(5-phospho-beta-D-ribosyl)glycinamide + ADP + phosphate + H(+)</text>
        <dbReference type="Rhea" id="RHEA:17453"/>
        <dbReference type="ChEBI" id="CHEBI:15378"/>
        <dbReference type="ChEBI" id="CHEBI:30616"/>
        <dbReference type="ChEBI" id="CHEBI:43474"/>
        <dbReference type="ChEBI" id="CHEBI:57305"/>
        <dbReference type="ChEBI" id="CHEBI:58681"/>
        <dbReference type="ChEBI" id="CHEBI:143788"/>
        <dbReference type="ChEBI" id="CHEBI:456216"/>
        <dbReference type="EC" id="6.3.4.13"/>
    </reaction>
</comment>
<dbReference type="InterPro" id="IPR037123">
    <property type="entry name" value="PRibGlycinamide_synth_C_sf"/>
</dbReference>
<evidence type="ECO:0000256" key="4">
    <source>
        <dbReference type="ARBA" id="ARBA00022723"/>
    </source>
</evidence>
<evidence type="ECO:0000256" key="5">
    <source>
        <dbReference type="ARBA" id="ARBA00022741"/>
    </source>
</evidence>
<evidence type="ECO:0000256" key="3">
    <source>
        <dbReference type="ARBA" id="ARBA00022598"/>
    </source>
</evidence>
<dbReference type="HAMAP" id="MF_00138">
    <property type="entry name" value="GARS"/>
    <property type="match status" value="1"/>
</dbReference>
<dbReference type="SUPFAM" id="SSF51246">
    <property type="entry name" value="Rudiment single hybrid motif"/>
    <property type="match status" value="1"/>
</dbReference>
<comment type="similarity">
    <text evidence="9 12">Belongs to the GARS family.</text>
</comment>
<evidence type="ECO:0000259" key="14">
    <source>
        <dbReference type="PROSITE" id="PS50975"/>
    </source>
</evidence>
<dbReference type="EC" id="6.3.4.13" evidence="2 12"/>
<evidence type="ECO:0000313" key="15">
    <source>
        <dbReference type="EMBL" id="MCU7693621.1"/>
    </source>
</evidence>
<dbReference type="FunFam" id="3.40.50.20:FF:000006">
    <property type="entry name" value="Phosphoribosylamine--glycine ligase, chloroplastic"/>
    <property type="match status" value="1"/>
</dbReference>
<keyword evidence="7 13" id="KW-0067">ATP-binding</keyword>
<dbReference type="PANTHER" id="PTHR43472:SF1">
    <property type="entry name" value="PHOSPHORIBOSYLAMINE--GLYCINE LIGASE, CHLOROPLASTIC"/>
    <property type="match status" value="1"/>
</dbReference>
<gene>
    <name evidence="12 15" type="primary">purD</name>
    <name evidence="15" type="ORF">OD355_03720</name>
</gene>
<keyword evidence="8" id="KW-0464">Manganese</keyword>
<comment type="pathway">
    <text evidence="1 12">Purine metabolism; IMP biosynthesis via de novo pathway; N(1)-(5-phospho-D-ribosyl)glycinamide from 5-phospho-alpha-D-ribose 1-diphosphate: step 2/2.</text>
</comment>
<dbReference type="AlphaFoldDB" id="A0AAE3IM73"/>
<evidence type="ECO:0000256" key="11">
    <source>
        <dbReference type="ARBA" id="ARBA00042864"/>
    </source>
</evidence>
<dbReference type="FunFam" id="3.90.600.10:FF:000001">
    <property type="entry name" value="Trifunctional purine biosynthetic protein adenosine-3"/>
    <property type="match status" value="1"/>
</dbReference>
<dbReference type="InterPro" id="IPR011761">
    <property type="entry name" value="ATP-grasp"/>
</dbReference>
<dbReference type="RefSeq" id="WP_263037108.1">
    <property type="nucleotide sequence ID" value="NZ_JAOTPL010000003.1"/>
</dbReference>
<dbReference type="InterPro" id="IPR000115">
    <property type="entry name" value="PRibGlycinamide_synth"/>
</dbReference>
<proteinExistence type="inferred from homology"/>
<dbReference type="Pfam" id="PF01071">
    <property type="entry name" value="GARS_A"/>
    <property type="match status" value="1"/>
</dbReference>
<dbReference type="InterPro" id="IPR020561">
    <property type="entry name" value="PRibGlycinamid_synth_ATP-grasp"/>
</dbReference>
<dbReference type="InterPro" id="IPR016185">
    <property type="entry name" value="PreATP-grasp_dom_sf"/>
</dbReference>
<evidence type="ECO:0000256" key="7">
    <source>
        <dbReference type="ARBA" id="ARBA00022840"/>
    </source>
</evidence>
<dbReference type="NCBIfam" id="TIGR00877">
    <property type="entry name" value="purD"/>
    <property type="match status" value="1"/>
</dbReference>
<keyword evidence="5 13" id="KW-0547">Nucleotide-binding</keyword>
<evidence type="ECO:0000256" key="13">
    <source>
        <dbReference type="PROSITE-ProRule" id="PRU00409"/>
    </source>
</evidence>
<dbReference type="Proteomes" id="UP001209317">
    <property type="component" value="Unassembled WGS sequence"/>
</dbReference>
<accession>A0AAE3IM73</accession>
<protein>
    <recommendedName>
        <fullName evidence="2 12">Phosphoribosylamine--glycine ligase</fullName>
        <ecNumber evidence="2 12">6.3.4.13</ecNumber>
    </recommendedName>
    <alternativeName>
        <fullName evidence="12">GARS</fullName>
    </alternativeName>
    <alternativeName>
        <fullName evidence="10 12">Glycinamide ribonucleotide synthetase</fullName>
    </alternativeName>
    <alternativeName>
        <fullName evidence="11 12">Phosphoribosylglycinamide synthetase</fullName>
    </alternativeName>
</protein>
<dbReference type="Gene3D" id="3.40.50.20">
    <property type="match status" value="1"/>
</dbReference>
<dbReference type="SMART" id="SM01209">
    <property type="entry name" value="GARS_A"/>
    <property type="match status" value="1"/>
</dbReference>
<dbReference type="Pfam" id="PF02843">
    <property type="entry name" value="GARS_C"/>
    <property type="match status" value="1"/>
</dbReference>
<evidence type="ECO:0000256" key="12">
    <source>
        <dbReference type="HAMAP-Rule" id="MF_00138"/>
    </source>
</evidence>
<sequence>MNILILGSGGREHALAWKIKQSAYCDKLFVAPGNAGTAHIAENVSMDVNDFEKQRQFCKENNIELVVVGPEDPLVKGVYDFFKEDENILVIGPSKEGAQLEGSKSFSKKFMQRHNIPTAAYAEFDAASFEQGKQYILQQTLPVVLKADGLAAGKGVVIAATHEQALQAFEGMIIHKQFGDASAKVVIEQFLDGIEASVFVLTDGNDYKIIGHAKDYKRIGEGDTGLNTGGMGCVTPVPFVEGEFMQKVEERIIKPTVNGLYSEQIVYKGFIFFGLINIQGEPFVIEYNARMGDPETEVVLPGLKNDLVELFLAVGNGTLKDCNVSIDKRAIATIVAVSGGYPGDYEKGKTVRLPQHTGDSIIFHAGTRVEGDHVVTNGGRVLAVTSSGNSIQQAVAQSKEILEQVSFEGMYYRQDIGYEFE</sequence>
<evidence type="ECO:0000256" key="1">
    <source>
        <dbReference type="ARBA" id="ARBA00005174"/>
    </source>
</evidence>
<dbReference type="PROSITE" id="PS50975">
    <property type="entry name" value="ATP_GRASP"/>
    <property type="match status" value="1"/>
</dbReference>
<evidence type="ECO:0000256" key="6">
    <source>
        <dbReference type="ARBA" id="ARBA00022755"/>
    </source>
</evidence>
<keyword evidence="4" id="KW-0479">Metal-binding</keyword>
<dbReference type="GO" id="GO:0006189">
    <property type="term" value="P:'de novo' IMP biosynthetic process"/>
    <property type="evidence" value="ECO:0007669"/>
    <property type="project" value="UniProtKB-UniRule"/>
</dbReference>
<dbReference type="Gene3D" id="3.30.1490.20">
    <property type="entry name" value="ATP-grasp fold, A domain"/>
    <property type="match status" value="1"/>
</dbReference>
<keyword evidence="16" id="KW-1185">Reference proteome</keyword>
<dbReference type="GO" id="GO:0009113">
    <property type="term" value="P:purine nucleobase biosynthetic process"/>
    <property type="evidence" value="ECO:0007669"/>
    <property type="project" value="InterPro"/>
</dbReference>
<dbReference type="InterPro" id="IPR011054">
    <property type="entry name" value="Rudment_hybrid_motif"/>
</dbReference>
<dbReference type="Pfam" id="PF02844">
    <property type="entry name" value="GARS_N"/>
    <property type="match status" value="1"/>
</dbReference>
<reference evidence="15" key="1">
    <citation type="submission" date="2022-10" db="EMBL/GenBank/DDBJ databases">
        <authorList>
            <person name="Kim H.S."/>
            <person name="Kim J.-S."/>
            <person name="Suh M.K."/>
            <person name="Eom M.K."/>
            <person name="Lee J.-S."/>
        </authorList>
    </citation>
    <scope>NUCLEOTIDE SEQUENCE</scope>
    <source>
        <strain evidence="15">LIP-5</strain>
    </source>
</reference>
<dbReference type="InterPro" id="IPR020562">
    <property type="entry name" value="PRibGlycinamide_synth_N"/>
</dbReference>
<dbReference type="GO" id="GO:0004637">
    <property type="term" value="F:phosphoribosylamine-glycine ligase activity"/>
    <property type="evidence" value="ECO:0007669"/>
    <property type="project" value="UniProtKB-UniRule"/>
</dbReference>
<dbReference type="GO" id="GO:0005524">
    <property type="term" value="F:ATP binding"/>
    <property type="evidence" value="ECO:0007669"/>
    <property type="project" value="UniProtKB-UniRule"/>
</dbReference>
<name>A0AAE3IM73_9BACT</name>
<dbReference type="InterPro" id="IPR013815">
    <property type="entry name" value="ATP_grasp_subdomain_1"/>
</dbReference>
<comment type="caution">
    <text evidence="15">The sequence shown here is derived from an EMBL/GenBank/DDBJ whole genome shotgun (WGS) entry which is preliminary data.</text>
</comment>
<dbReference type="EMBL" id="JAOTPL010000003">
    <property type="protein sequence ID" value="MCU7693621.1"/>
    <property type="molecule type" value="Genomic_DNA"/>
</dbReference>
<keyword evidence="3 12" id="KW-0436">Ligase</keyword>
<dbReference type="Gene3D" id="3.90.600.10">
    <property type="entry name" value="Phosphoribosylglycinamide synthetase, C-terminal domain"/>
    <property type="match status" value="1"/>
</dbReference>
<evidence type="ECO:0000256" key="10">
    <source>
        <dbReference type="ARBA" id="ARBA00042242"/>
    </source>
</evidence>
<keyword evidence="6 12" id="KW-0658">Purine biosynthesis</keyword>
<organism evidence="15 16">
    <name type="scientific">Haoranjiania flava</name>
    <dbReference type="NCBI Taxonomy" id="1856322"/>
    <lineage>
        <taxon>Bacteria</taxon>
        <taxon>Pseudomonadati</taxon>
        <taxon>Bacteroidota</taxon>
        <taxon>Chitinophagia</taxon>
        <taxon>Chitinophagales</taxon>
        <taxon>Chitinophagaceae</taxon>
        <taxon>Haoranjiania</taxon>
    </lineage>
</organism>
<dbReference type="SUPFAM" id="SSF52440">
    <property type="entry name" value="PreATP-grasp domain"/>
    <property type="match status" value="1"/>
</dbReference>
<evidence type="ECO:0000256" key="8">
    <source>
        <dbReference type="ARBA" id="ARBA00023211"/>
    </source>
</evidence>
<dbReference type="InterPro" id="IPR020560">
    <property type="entry name" value="PRibGlycinamide_synth_C-dom"/>
</dbReference>
<dbReference type="SMART" id="SM01210">
    <property type="entry name" value="GARS_C"/>
    <property type="match status" value="1"/>
</dbReference>
<dbReference type="SUPFAM" id="SSF56059">
    <property type="entry name" value="Glutathione synthetase ATP-binding domain-like"/>
    <property type="match status" value="1"/>
</dbReference>
<dbReference type="GO" id="GO:0046872">
    <property type="term" value="F:metal ion binding"/>
    <property type="evidence" value="ECO:0007669"/>
    <property type="project" value="UniProtKB-KW"/>
</dbReference>
<dbReference type="Gene3D" id="3.30.470.20">
    <property type="entry name" value="ATP-grasp fold, B domain"/>
    <property type="match status" value="1"/>
</dbReference>
<dbReference type="PANTHER" id="PTHR43472">
    <property type="entry name" value="PHOSPHORIBOSYLAMINE--GLYCINE LIGASE"/>
    <property type="match status" value="1"/>
</dbReference>